<evidence type="ECO:0000313" key="1">
    <source>
        <dbReference type="EMBL" id="GAG79926.1"/>
    </source>
</evidence>
<accession>X1C6A2</accession>
<reference evidence="1" key="1">
    <citation type="journal article" date="2014" name="Front. Microbiol.">
        <title>High frequency of phylogenetically diverse reductive dehalogenase-homologous genes in deep subseafloor sedimentary metagenomes.</title>
        <authorList>
            <person name="Kawai M."/>
            <person name="Futagami T."/>
            <person name="Toyoda A."/>
            <person name="Takaki Y."/>
            <person name="Nishi S."/>
            <person name="Hori S."/>
            <person name="Arai W."/>
            <person name="Tsubouchi T."/>
            <person name="Morono Y."/>
            <person name="Uchiyama I."/>
            <person name="Ito T."/>
            <person name="Fujiyama A."/>
            <person name="Inagaki F."/>
            <person name="Takami H."/>
        </authorList>
    </citation>
    <scope>NUCLEOTIDE SEQUENCE</scope>
    <source>
        <strain evidence="1">Expedition CK06-06</strain>
    </source>
</reference>
<protein>
    <submittedName>
        <fullName evidence="1">Uncharacterized protein</fullName>
    </submittedName>
</protein>
<dbReference type="AlphaFoldDB" id="X1C6A2"/>
<feature type="non-terminal residue" evidence="1">
    <location>
        <position position="1"/>
    </location>
</feature>
<proteinExistence type="predicted"/>
<name>X1C6A2_9ZZZZ</name>
<organism evidence="1">
    <name type="scientific">marine sediment metagenome</name>
    <dbReference type="NCBI Taxonomy" id="412755"/>
    <lineage>
        <taxon>unclassified sequences</taxon>
        <taxon>metagenomes</taxon>
        <taxon>ecological metagenomes</taxon>
    </lineage>
</organism>
<comment type="caution">
    <text evidence="1">The sequence shown here is derived from an EMBL/GenBank/DDBJ whole genome shotgun (WGS) entry which is preliminary data.</text>
</comment>
<dbReference type="EMBL" id="BART01015064">
    <property type="protein sequence ID" value="GAG79926.1"/>
    <property type="molecule type" value="Genomic_DNA"/>
</dbReference>
<feature type="non-terminal residue" evidence="1">
    <location>
        <position position="43"/>
    </location>
</feature>
<sequence length="43" mass="5137">RASDISENKPAIQIENEKSKHKIKLKDRTYQYSIKMIEFLDNL</sequence>
<gene>
    <name evidence="1" type="ORF">S01H4_29438</name>
</gene>